<dbReference type="EMBL" id="ABEU02000005">
    <property type="status" value="NOT_ANNOTATED_CDS"/>
    <property type="molecule type" value="Genomic_DNA"/>
</dbReference>
<dbReference type="InterPro" id="IPR032675">
    <property type="entry name" value="LRR_dom_sf"/>
</dbReference>
<dbReference type="GO" id="GO:0004672">
    <property type="term" value="F:protein kinase activity"/>
    <property type="evidence" value="ECO:0007669"/>
    <property type="project" value="InterPro"/>
</dbReference>
<name>A0A7I4DPC2_PHYPA</name>
<dbReference type="PROSITE" id="PS00108">
    <property type="entry name" value="PROTEIN_KINASE_ST"/>
    <property type="match status" value="1"/>
</dbReference>
<dbReference type="PANTHER" id="PTHR16083">
    <property type="entry name" value="LEUCINE RICH REPEAT CONTAINING PROTEIN"/>
    <property type="match status" value="1"/>
</dbReference>
<feature type="domain" description="Protein kinase" evidence="1">
    <location>
        <begin position="1"/>
        <end position="203"/>
    </location>
</feature>
<dbReference type="EnsemblPlants" id="Pp3c5_12050V3.2">
    <property type="protein sequence ID" value="Pp3c5_12050V3.2"/>
    <property type="gene ID" value="Pp3c5_12050"/>
</dbReference>
<reference evidence="2 3" key="2">
    <citation type="journal article" date="2018" name="Plant J.">
        <title>The Physcomitrella patens chromosome-scale assembly reveals moss genome structure and evolution.</title>
        <authorList>
            <person name="Lang D."/>
            <person name="Ullrich K.K."/>
            <person name="Murat F."/>
            <person name="Fuchs J."/>
            <person name="Jenkins J."/>
            <person name="Haas F.B."/>
            <person name="Piednoel M."/>
            <person name="Gundlach H."/>
            <person name="Van Bel M."/>
            <person name="Meyberg R."/>
            <person name="Vives C."/>
            <person name="Morata J."/>
            <person name="Symeonidi A."/>
            <person name="Hiss M."/>
            <person name="Muchero W."/>
            <person name="Kamisugi Y."/>
            <person name="Saleh O."/>
            <person name="Blanc G."/>
            <person name="Decker E.L."/>
            <person name="van Gessel N."/>
            <person name="Grimwood J."/>
            <person name="Hayes R.D."/>
            <person name="Graham S.W."/>
            <person name="Gunter L.E."/>
            <person name="McDaniel S.F."/>
            <person name="Hoernstein S.N.W."/>
            <person name="Larsson A."/>
            <person name="Li F.W."/>
            <person name="Perroud P.F."/>
            <person name="Phillips J."/>
            <person name="Ranjan P."/>
            <person name="Rokshar D.S."/>
            <person name="Rothfels C.J."/>
            <person name="Schneider L."/>
            <person name="Shu S."/>
            <person name="Stevenson D.W."/>
            <person name="Thummler F."/>
            <person name="Tillich M."/>
            <person name="Villarreal Aguilar J.C."/>
            <person name="Widiez T."/>
            <person name="Wong G.K."/>
            <person name="Wymore A."/>
            <person name="Zhang Y."/>
            <person name="Zimmer A.D."/>
            <person name="Quatrano R.S."/>
            <person name="Mayer K.F.X."/>
            <person name="Goodstein D."/>
            <person name="Casacuberta J.M."/>
            <person name="Vandepoele K."/>
            <person name="Reski R."/>
            <person name="Cuming A.C."/>
            <person name="Tuskan G.A."/>
            <person name="Maumus F."/>
            <person name="Salse J."/>
            <person name="Schmutz J."/>
            <person name="Rensing S.A."/>
        </authorList>
    </citation>
    <scope>NUCLEOTIDE SEQUENCE [LARGE SCALE GENOMIC DNA]</scope>
    <source>
        <strain evidence="2 3">cv. Gransden 2004</strain>
    </source>
</reference>
<accession>A0A7I4DPC2</accession>
<dbReference type="InterPro" id="IPR000719">
    <property type="entry name" value="Prot_kinase_dom"/>
</dbReference>
<dbReference type="InterPro" id="IPR011009">
    <property type="entry name" value="Kinase-like_dom_sf"/>
</dbReference>
<dbReference type="Gene3D" id="1.10.510.10">
    <property type="entry name" value="Transferase(Phosphotransferase) domain 1"/>
    <property type="match status" value="1"/>
</dbReference>
<evidence type="ECO:0000259" key="1">
    <source>
        <dbReference type="PROSITE" id="PS50011"/>
    </source>
</evidence>
<dbReference type="SUPFAM" id="SSF52058">
    <property type="entry name" value="L domain-like"/>
    <property type="match status" value="1"/>
</dbReference>
<dbReference type="Pfam" id="PF00069">
    <property type="entry name" value="Pkinase"/>
    <property type="match status" value="1"/>
</dbReference>
<dbReference type="Gene3D" id="3.80.10.10">
    <property type="entry name" value="Ribonuclease Inhibitor"/>
    <property type="match status" value="2"/>
</dbReference>
<proteinExistence type="predicted"/>
<evidence type="ECO:0000313" key="2">
    <source>
        <dbReference type="EnsemblPlants" id="Pp3c5_12050V3.2"/>
    </source>
</evidence>
<dbReference type="Gramene" id="Pp3c5_12050V3.2">
    <property type="protein sequence ID" value="Pp3c5_12050V3.2"/>
    <property type="gene ID" value="Pp3c5_12050"/>
</dbReference>
<reference evidence="2 3" key="1">
    <citation type="journal article" date="2008" name="Science">
        <title>The Physcomitrella genome reveals evolutionary insights into the conquest of land by plants.</title>
        <authorList>
            <person name="Rensing S."/>
            <person name="Lang D."/>
            <person name="Zimmer A."/>
            <person name="Terry A."/>
            <person name="Salamov A."/>
            <person name="Shapiro H."/>
            <person name="Nishiyama T."/>
            <person name="Perroud P.-F."/>
            <person name="Lindquist E."/>
            <person name="Kamisugi Y."/>
            <person name="Tanahashi T."/>
            <person name="Sakakibara K."/>
            <person name="Fujita T."/>
            <person name="Oishi K."/>
            <person name="Shin-I T."/>
            <person name="Kuroki Y."/>
            <person name="Toyoda A."/>
            <person name="Suzuki Y."/>
            <person name="Hashimoto A."/>
            <person name="Yamaguchi K."/>
            <person name="Sugano A."/>
            <person name="Kohara Y."/>
            <person name="Fujiyama A."/>
            <person name="Anterola A."/>
            <person name="Aoki S."/>
            <person name="Ashton N."/>
            <person name="Barbazuk W.B."/>
            <person name="Barker E."/>
            <person name="Bennetzen J."/>
            <person name="Bezanilla M."/>
            <person name="Blankenship R."/>
            <person name="Cho S.H."/>
            <person name="Dutcher S."/>
            <person name="Estelle M."/>
            <person name="Fawcett J.A."/>
            <person name="Gundlach H."/>
            <person name="Hanada K."/>
            <person name="Heyl A."/>
            <person name="Hicks K.A."/>
            <person name="Hugh J."/>
            <person name="Lohr M."/>
            <person name="Mayer K."/>
            <person name="Melkozernov A."/>
            <person name="Murata T."/>
            <person name="Nelson D."/>
            <person name="Pils B."/>
            <person name="Prigge M."/>
            <person name="Reiss B."/>
            <person name="Renner T."/>
            <person name="Rombauts S."/>
            <person name="Rushton P."/>
            <person name="Sanderfoot A."/>
            <person name="Schween G."/>
            <person name="Shiu S.-H."/>
            <person name="Stueber K."/>
            <person name="Theodoulou F.L."/>
            <person name="Tu H."/>
            <person name="Van de Peer Y."/>
            <person name="Verrier P.J."/>
            <person name="Waters E."/>
            <person name="Wood A."/>
            <person name="Yang L."/>
            <person name="Cove D."/>
            <person name="Cuming A."/>
            <person name="Hasebe M."/>
            <person name="Lucas S."/>
            <person name="Mishler D.B."/>
            <person name="Reski R."/>
            <person name="Grigoriev I."/>
            <person name="Quatrano R.S."/>
            <person name="Boore J.L."/>
        </authorList>
    </citation>
    <scope>NUCLEOTIDE SEQUENCE [LARGE SCALE GENOMIC DNA]</scope>
    <source>
        <strain evidence="2 3">cv. Gransden 2004</strain>
    </source>
</reference>
<dbReference type="PROSITE" id="PS50011">
    <property type="entry name" value="PROTEIN_KINASE_DOM"/>
    <property type="match status" value="1"/>
</dbReference>
<dbReference type="PANTHER" id="PTHR16083:SF83">
    <property type="entry name" value="LEUCINE-RICH REPEAT-CONTAINING PROTEIN 40"/>
    <property type="match status" value="1"/>
</dbReference>
<evidence type="ECO:0000313" key="3">
    <source>
        <dbReference type="Proteomes" id="UP000006727"/>
    </source>
</evidence>
<reference evidence="2" key="3">
    <citation type="submission" date="2020-12" db="UniProtKB">
        <authorList>
            <consortium name="EnsemblPlants"/>
        </authorList>
    </citation>
    <scope>IDENTIFICATION</scope>
</reference>
<dbReference type="AlphaFoldDB" id="A0A7I4DPC2"/>
<dbReference type="InParanoid" id="A0A7I4DPC2"/>
<organism evidence="2 3">
    <name type="scientific">Physcomitrium patens</name>
    <name type="common">Spreading-leaved earth moss</name>
    <name type="synonym">Physcomitrella patens</name>
    <dbReference type="NCBI Taxonomy" id="3218"/>
    <lineage>
        <taxon>Eukaryota</taxon>
        <taxon>Viridiplantae</taxon>
        <taxon>Streptophyta</taxon>
        <taxon>Embryophyta</taxon>
        <taxon>Bryophyta</taxon>
        <taxon>Bryophytina</taxon>
        <taxon>Bryopsida</taxon>
        <taxon>Funariidae</taxon>
        <taxon>Funariales</taxon>
        <taxon>Funariaceae</taxon>
        <taxon>Physcomitrium</taxon>
    </lineage>
</organism>
<keyword evidence="3" id="KW-1185">Reference proteome</keyword>
<sequence length="415" mass="47953">MPYYFLIDVIYQITKGMCYLHDIQIVHQDLKPDNILFNIINNDKSNNGFHYAIMKLVDFGCLKINVGRNPKFKENTYIYKNLSYLASKILKSTIKSTKIPNIENIYKRLTILKKKYLVEIDVAKTPHFGAFKKKDHERNKSKVVHVDDTLIVEEEKEYKDTRIWNANMVPMHGITTKLEGIILNYNIKDILRRFIIKRLHFYSLQILIYKIDAKQNKDVFEIIILLIKNANKLKFLLLKNNHYHQLLNLSSLKELYLNNYLSLINLPNELANLSSLRKIDLKNYSSLISLPNNLVNLSPLKRLNLKLNLSGCSSLISLLNELANLSFLITLDLSNCSSFISLPDKSKNLSCLKELDFNDYSTLTKLDLNGFSYLISLPNELENLSSLKILNFSGFSNLASLLNELTNLSSLTTLY</sequence>
<dbReference type="InterPro" id="IPR008271">
    <property type="entry name" value="Ser/Thr_kinase_AS"/>
</dbReference>
<protein>
    <recommendedName>
        <fullName evidence="1">Protein kinase domain-containing protein</fullName>
    </recommendedName>
</protein>
<dbReference type="GO" id="GO:0005524">
    <property type="term" value="F:ATP binding"/>
    <property type="evidence" value="ECO:0007669"/>
    <property type="project" value="InterPro"/>
</dbReference>
<dbReference type="Proteomes" id="UP000006727">
    <property type="component" value="Chromosome 5"/>
</dbReference>
<dbReference type="SUPFAM" id="SSF56112">
    <property type="entry name" value="Protein kinase-like (PK-like)"/>
    <property type="match status" value="1"/>
</dbReference>